<dbReference type="PANTHER" id="PTHR13410:SF9">
    <property type="entry name" value="PROTEIN PBDC1"/>
    <property type="match status" value="1"/>
</dbReference>
<dbReference type="GeneTree" id="ENSGT00390000016333"/>
<protein>
    <submittedName>
        <fullName evidence="3">Polysaccharide biosynthesis domain containing 1</fullName>
    </submittedName>
</protein>
<name>A0A3Q1FAN5_9TELE</name>
<dbReference type="STRING" id="80966.ENSAPOP00000012947"/>
<evidence type="ECO:0000256" key="1">
    <source>
        <dbReference type="SAM" id="MobiDB-lite"/>
    </source>
</evidence>
<feature type="domain" description="Polysaccharide biosynthesis" evidence="2">
    <location>
        <begin position="1"/>
        <end position="108"/>
    </location>
</feature>
<evidence type="ECO:0000259" key="2">
    <source>
        <dbReference type="Pfam" id="PF04669"/>
    </source>
</evidence>
<feature type="compositionally biased region" description="Low complexity" evidence="1">
    <location>
        <begin position="125"/>
        <end position="135"/>
    </location>
</feature>
<evidence type="ECO:0000313" key="3">
    <source>
        <dbReference type="Ensembl" id="ENSAPOP00000012947.1"/>
    </source>
</evidence>
<evidence type="ECO:0000313" key="4">
    <source>
        <dbReference type="Proteomes" id="UP000257200"/>
    </source>
</evidence>
<dbReference type="GO" id="GO:0005737">
    <property type="term" value="C:cytoplasm"/>
    <property type="evidence" value="ECO:0007669"/>
    <property type="project" value="TreeGrafter"/>
</dbReference>
<dbReference type="InterPro" id="IPR023139">
    <property type="entry name" value="PBDC1-like_dom_sf"/>
</dbReference>
<dbReference type="Pfam" id="PF04669">
    <property type="entry name" value="PBDC1"/>
    <property type="match status" value="1"/>
</dbReference>
<dbReference type="InterPro" id="IPR021148">
    <property type="entry name" value="Polysacc_synth_dom"/>
</dbReference>
<accession>A0A3Q1FAN5</accession>
<feature type="region of interest" description="Disordered" evidence="1">
    <location>
        <begin position="124"/>
        <end position="174"/>
    </location>
</feature>
<dbReference type="InterPro" id="IPR008476">
    <property type="entry name" value="PBDC1_metazoa/fungi"/>
</dbReference>
<reference evidence="3" key="2">
    <citation type="submission" date="2025-09" db="UniProtKB">
        <authorList>
            <consortium name="Ensembl"/>
        </authorList>
    </citation>
    <scope>IDENTIFICATION</scope>
</reference>
<keyword evidence="4" id="KW-1185">Reference proteome</keyword>
<proteinExistence type="predicted"/>
<sequence>MWAMKAYNHAEVYFNLISSVDPKFLKLTKLDDKIYSTFRESFKDLDVKVLTHDQLKSDTAKERWRPFCNQFEGLVEDFNFGTLLRLDCEKDYVEDNTVFGEFLFCCFHVFREQEPKIINSFCLQPPESSSSPSRSPETEKDSTTRCTCPTDPRARLHRNQPGPLRTAEEPSENQ</sequence>
<dbReference type="Ensembl" id="ENSAPOT00000020969.1">
    <property type="protein sequence ID" value="ENSAPOP00000012947.1"/>
    <property type="gene ID" value="ENSAPOG00000015681.1"/>
</dbReference>
<dbReference type="Gene3D" id="1.10.3560.10">
    <property type="entry name" value="yst0336 like domain"/>
    <property type="match status" value="1"/>
</dbReference>
<organism evidence="3 4">
    <name type="scientific">Acanthochromis polyacanthus</name>
    <name type="common">spiny chromis</name>
    <dbReference type="NCBI Taxonomy" id="80966"/>
    <lineage>
        <taxon>Eukaryota</taxon>
        <taxon>Metazoa</taxon>
        <taxon>Chordata</taxon>
        <taxon>Craniata</taxon>
        <taxon>Vertebrata</taxon>
        <taxon>Euteleostomi</taxon>
        <taxon>Actinopterygii</taxon>
        <taxon>Neopterygii</taxon>
        <taxon>Teleostei</taxon>
        <taxon>Neoteleostei</taxon>
        <taxon>Acanthomorphata</taxon>
        <taxon>Ovalentaria</taxon>
        <taxon>Pomacentridae</taxon>
        <taxon>Acanthochromis</taxon>
    </lineage>
</organism>
<reference evidence="3" key="1">
    <citation type="submission" date="2025-08" db="UniProtKB">
        <authorList>
            <consortium name="Ensembl"/>
        </authorList>
    </citation>
    <scope>IDENTIFICATION</scope>
</reference>
<dbReference type="PANTHER" id="PTHR13410">
    <property type="entry name" value="PROTEIN PBDC1"/>
    <property type="match status" value="1"/>
</dbReference>
<dbReference type="InParanoid" id="A0A3Q1FAN5"/>
<dbReference type="Proteomes" id="UP000257200">
    <property type="component" value="Unplaced"/>
</dbReference>
<dbReference type="AlphaFoldDB" id="A0A3Q1FAN5"/>